<organism evidence="1 2">
    <name type="scientific">Penicillium thymicola</name>
    <dbReference type="NCBI Taxonomy" id="293382"/>
    <lineage>
        <taxon>Eukaryota</taxon>
        <taxon>Fungi</taxon>
        <taxon>Dikarya</taxon>
        <taxon>Ascomycota</taxon>
        <taxon>Pezizomycotina</taxon>
        <taxon>Eurotiomycetes</taxon>
        <taxon>Eurotiomycetidae</taxon>
        <taxon>Eurotiales</taxon>
        <taxon>Aspergillaceae</taxon>
        <taxon>Penicillium</taxon>
    </lineage>
</organism>
<dbReference type="EMBL" id="LACB01000069">
    <property type="protein sequence ID" value="KAJ9489976.1"/>
    <property type="molecule type" value="Genomic_DNA"/>
</dbReference>
<dbReference type="Proteomes" id="UP001227192">
    <property type="component" value="Unassembled WGS sequence"/>
</dbReference>
<accession>A0AAI9TML7</accession>
<name>A0AAI9TML7_PENTH</name>
<reference evidence="1" key="1">
    <citation type="submission" date="2015-06" db="EMBL/GenBank/DDBJ databases">
        <authorList>
            <person name="Nguyen H."/>
        </authorList>
    </citation>
    <scope>NUCLEOTIDE SEQUENCE</scope>
    <source>
        <strain evidence="1">DAOM 180753</strain>
    </source>
</reference>
<proteinExistence type="predicted"/>
<evidence type="ECO:0000313" key="2">
    <source>
        <dbReference type="Proteomes" id="UP001227192"/>
    </source>
</evidence>
<protein>
    <submittedName>
        <fullName evidence="1">Uncharacterized protein</fullName>
    </submittedName>
</protein>
<gene>
    <name evidence="1" type="ORF">VN97_g3276</name>
</gene>
<comment type="caution">
    <text evidence="1">The sequence shown here is derived from an EMBL/GenBank/DDBJ whole genome shotgun (WGS) entry which is preliminary data.</text>
</comment>
<keyword evidence="2" id="KW-1185">Reference proteome</keyword>
<reference evidence="1" key="2">
    <citation type="journal article" date="2016" name="Fungal Biol.">
        <title>Ochratoxin A production by Penicillium thymicola.</title>
        <authorList>
            <person name="Nguyen H.D.T."/>
            <person name="McMullin D.R."/>
            <person name="Ponomareva E."/>
            <person name="Riley R."/>
            <person name="Pomraning K.R."/>
            <person name="Baker S.E."/>
            <person name="Seifert K.A."/>
        </authorList>
    </citation>
    <scope>NUCLEOTIDE SEQUENCE</scope>
    <source>
        <strain evidence="1">DAOM 180753</strain>
    </source>
</reference>
<dbReference type="AlphaFoldDB" id="A0AAI9TML7"/>
<sequence length="78" mass="8631">MFHPEGPGSTGTYLVHATCLRGSDYRAKAKTPPDLRFARYKVQEQTTGSNTISVTFASSIGFRLNVWFILGLHRVSKG</sequence>
<evidence type="ECO:0000313" key="1">
    <source>
        <dbReference type="EMBL" id="KAJ9489976.1"/>
    </source>
</evidence>